<dbReference type="RefSeq" id="WP_123170772.1">
    <property type="nucleotide sequence ID" value="NZ_CP026100.1"/>
</dbReference>
<keyword evidence="3" id="KW-1185">Reference proteome</keyword>
<organism evidence="2 3">
    <name type="scientific">Caulobacter flavus</name>
    <dbReference type="NCBI Taxonomy" id="1679497"/>
    <lineage>
        <taxon>Bacteria</taxon>
        <taxon>Pseudomonadati</taxon>
        <taxon>Pseudomonadota</taxon>
        <taxon>Alphaproteobacteria</taxon>
        <taxon>Caulobacterales</taxon>
        <taxon>Caulobacteraceae</taxon>
        <taxon>Caulobacter</taxon>
    </lineage>
</organism>
<evidence type="ECO:0000313" key="3">
    <source>
        <dbReference type="Proteomes" id="UP000281192"/>
    </source>
</evidence>
<gene>
    <name evidence="2" type="ORF">C1707_17720</name>
</gene>
<dbReference type="EMBL" id="CP026100">
    <property type="protein sequence ID" value="AYV47948.1"/>
    <property type="molecule type" value="Genomic_DNA"/>
</dbReference>
<feature type="compositionally biased region" description="Low complexity" evidence="1">
    <location>
        <begin position="55"/>
        <end position="72"/>
    </location>
</feature>
<feature type="region of interest" description="Disordered" evidence="1">
    <location>
        <begin position="1"/>
        <end position="20"/>
    </location>
</feature>
<feature type="compositionally biased region" description="Gly residues" evidence="1">
    <location>
        <begin position="11"/>
        <end position="20"/>
    </location>
</feature>
<reference evidence="2 3" key="1">
    <citation type="submission" date="2018-01" db="EMBL/GenBank/DDBJ databases">
        <title>Complete genome sequence of Caulobacter flavus RHGG3.</title>
        <authorList>
            <person name="Yang E."/>
        </authorList>
    </citation>
    <scope>NUCLEOTIDE SEQUENCE [LARGE SCALE GENOMIC DNA]</scope>
    <source>
        <strain evidence="2 3">RHGG3</strain>
    </source>
</reference>
<accession>A0ABN5QQM2</accession>
<proteinExistence type="predicted"/>
<feature type="compositionally biased region" description="Basic and acidic residues" evidence="1">
    <location>
        <begin position="44"/>
        <end position="54"/>
    </location>
</feature>
<evidence type="ECO:0000256" key="1">
    <source>
        <dbReference type="SAM" id="MobiDB-lite"/>
    </source>
</evidence>
<name>A0ABN5QQM2_9CAUL</name>
<dbReference type="Proteomes" id="UP000281192">
    <property type="component" value="Chromosome"/>
</dbReference>
<feature type="region of interest" description="Disordered" evidence="1">
    <location>
        <begin position="33"/>
        <end position="72"/>
    </location>
</feature>
<protein>
    <submittedName>
        <fullName evidence="2">Uncharacterized protein</fullName>
    </submittedName>
</protein>
<evidence type="ECO:0000313" key="2">
    <source>
        <dbReference type="EMBL" id="AYV47948.1"/>
    </source>
</evidence>
<sequence length="72" mass="7446">MRLFEKAVGGDLLGEGPSEGGFGVQKRVAAAIAQPAEPMPNQKPSEKAKPKKVEAQAAPATKAVQAAMMATR</sequence>